<dbReference type="GO" id="GO:0004222">
    <property type="term" value="F:metalloendopeptidase activity"/>
    <property type="evidence" value="ECO:0007669"/>
    <property type="project" value="InterPro"/>
</dbReference>
<evidence type="ECO:0000256" key="4">
    <source>
        <dbReference type="ARBA" id="ARBA00022833"/>
    </source>
</evidence>
<reference evidence="9 10" key="1">
    <citation type="submission" date="2018-07" db="EMBL/GenBank/DDBJ databases">
        <title>Genomic Encyclopedia of Type Strains, Phase IV (KMG-IV): sequencing the most valuable type-strain genomes for metagenomic binning, comparative biology and taxonomic classification.</title>
        <authorList>
            <person name="Goeker M."/>
        </authorList>
    </citation>
    <scope>NUCLEOTIDE SEQUENCE [LARGE SCALE GENOMIC DNA]</scope>
    <source>
        <strain evidence="9 10">DSM 44952</strain>
    </source>
</reference>
<dbReference type="GO" id="GO:0046872">
    <property type="term" value="F:metal ion binding"/>
    <property type="evidence" value="ECO:0007669"/>
    <property type="project" value="UniProtKB-KW"/>
</dbReference>
<dbReference type="OrthoDB" id="9785340at2"/>
<accession>A0A370HA88</accession>
<feature type="transmembrane region" description="Helical" evidence="7">
    <location>
        <begin position="96"/>
        <end position="119"/>
    </location>
</feature>
<comment type="cofactor">
    <cofactor evidence="6">
        <name>Zn(2+)</name>
        <dbReference type="ChEBI" id="CHEBI:29105"/>
    </cofactor>
    <text evidence="6">Binds 1 zinc ion per subunit.</text>
</comment>
<feature type="transmembrane region" description="Helical" evidence="7">
    <location>
        <begin position="288"/>
        <end position="315"/>
    </location>
</feature>
<proteinExistence type="inferred from homology"/>
<organism evidence="9 10">
    <name type="scientific">Nocardia mexicana</name>
    <dbReference type="NCBI Taxonomy" id="279262"/>
    <lineage>
        <taxon>Bacteria</taxon>
        <taxon>Bacillati</taxon>
        <taxon>Actinomycetota</taxon>
        <taxon>Actinomycetes</taxon>
        <taxon>Mycobacteriales</taxon>
        <taxon>Nocardiaceae</taxon>
        <taxon>Nocardia</taxon>
    </lineage>
</organism>
<keyword evidence="2" id="KW-0479">Metal-binding</keyword>
<evidence type="ECO:0000256" key="7">
    <source>
        <dbReference type="SAM" id="Phobius"/>
    </source>
</evidence>
<dbReference type="InterPro" id="IPR052173">
    <property type="entry name" value="Beta-lactam_resp_regulator"/>
</dbReference>
<dbReference type="CDD" id="cd07326">
    <property type="entry name" value="M56_BlaR1_MecR1_like"/>
    <property type="match status" value="1"/>
</dbReference>
<feature type="transmembrane region" description="Helical" evidence="7">
    <location>
        <begin position="35"/>
        <end position="63"/>
    </location>
</feature>
<sequence>MTIETCLLAYGFTVAVLAPRMLVRLTHTGVAPKFGLTAWVCVLGSVLAAWIGAVVTLIASVVIHTVMSEPLVLEACYTDLHNEMTGRYGPVAQGGVIGLAGFAGLATIVLVARLIGLLVRARSSTHEHAWLARAAGRHDPGLDAVVVDVGEPAAYSVAGRPHAVVVTTGALAVLDERQLDAVLAHERAHLLGRHHVLLSLTRGLAAVLPRLEVFRIGAVEVARLLEMCADDHAVRTYGRHALINALVTMTPGRMREDRIATAADIGLVTRVERLAAPAATARRIRIRLLLLAAVAASALGPSAAVLAAVTGLGVAGSC</sequence>
<dbReference type="Proteomes" id="UP000255355">
    <property type="component" value="Unassembled WGS sequence"/>
</dbReference>
<keyword evidence="4 6" id="KW-0862">Zinc</keyword>
<dbReference type="RefSeq" id="WP_068012455.1">
    <property type="nucleotide sequence ID" value="NZ_QQAZ01000003.1"/>
</dbReference>
<name>A0A370HA88_9NOCA</name>
<keyword evidence="7" id="KW-0812">Transmembrane</keyword>
<dbReference type="InterPro" id="IPR001915">
    <property type="entry name" value="Peptidase_M48"/>
</dbReference>
<comment type="caution">
    <text evidence="9">The sequence shown here is derived from an EMBL/GenBank/DDBJ whole genome shotgun (WGS) entry which is preliminary data.</text>
</comment>
<dbReference type="STRING" id="1210089.GCA_001613165_00084"/>
<dbReference type="Pfam" id="PF01435">
    <property type="entry name" value="Peptidase_M48"/>
    <property type="match status" value="1"/>
</dbReference>
<dbReference type="AlphaFoldDB" id="A0A370HA88"/>
<feature type="domain" description="Peptidase M48" evidence="8">
    <location>
        <begin position="131"/>
        <end position="201"/>
    </location>
</feature>
<keyword evidence="7" id="KW-0472">Membrane</keyword>
<dbReference type="PANTHER" id="PTHR34978">
    <property type="entry name" value="POSSIBLE SENSOR-TRANSDUCER PROTEIN BLAR"/>
    <property type="match status" value="1"/>
</dbReference>
<protein>
    <submittedName>
        <fullName evidence="9">Peptidase M48-like protein</fullName>
    </submittedName>
</protein>
<evidence type="ECO:0000256" key="1">
    <source>
        <dbReference type="ARBA" id="ARBA00022670"/>
    </source>
</evidence>
<gene>
    <name evidence="9" type="ORF">DFR68_103746</name>
</gene>
<evidence type="ECO:0000256" key="2">
    <source>
        <dbReference type="ARBA" id="ARBA00022723"/>
    </source>
</evidence>
<evidence type="ECO:0000259" key="8">
    <source>
        <dbReference type="Pfam" id="PF01435"/>
    </source>
</evidence>
<dbReference type="Gene3D" id="3.30.2010.10">
    <property type="entry name" value="Metalloproteases ('zincins'), catalytic domain"/>
    <property type="match status" value="1"/>
</dbReference>
<dbReference type="EMBL" id="QQAZ01000003">
    <property type="protein sequence ID" value="RDI53356.1"/>
    <property type="molecule type" value="Genomic_DNA"/>
</dbReference>
<evidence type="ECO:0000313" key="9">
    <source>
        <dbReference type="EMBL" id="RDI53356.1"/>
    </source>
</evidence>
<keyword evidence="5 6" id="KW-0482">Metalloprotease</keyword>
<evidence type="ECO:0000256" key="3">
    <source>
        <dbReference type="ARBA" id="ARBA00022801"/>
    </source>
</evidence>
<dbReference type="GO" id="GO:0006508">
    <property type="term" value="P:proteolysis"/>
    <property type="evidence" value="ECO:0007669"/>
    <property type="project" value="UniProtKB-KW"/>
</dbReference>
<dbReference type="PANTHER" id="PTHR34978:SF3">
    <property type="entry name" value="SLR0241 PROTEIN"/>
    <property type="match status" value="1"/>
</dbReference>
<evidence type="ECO:0000313" key="10">
    <source>
        <dbReference type="Proteomes" id="UP000255355"/>
    </source>
</evidence>
<evidence type="ECO:0000256" key="6">
    <source>
        <dbReference type="RuleBase" id="RU003983"/>
    </source>
</evidence>
<keyword evidence="7" id="KW-1133">Transmembrane helix</keyword>
<comment type="similarity">
    <text evidence="6">Belongs to the peptidase M48 family.</text>
</comment>
<keyword evidence="10" id="KW-1185">Reference proteome</keyword>
<keyword evidence="3 6" id="KW-0378">Hydrolase</keyword>
<evidence type="ECO:0000256" key="5">
    <source>
        <dbReference type="ARBA" id="ARBA00023049"/>
    </source>
</evidence>
<keyword evidence="1 6" id="KW-0645">Protease</keyword>